<evidence type="ECO:0000313" key="7">
    <source>
        <dbReference type="EMBL" id="KAK1432620.1"/>
    </source>
</evidence>
<dbReference type="PANTHER" id="PTHR46604">
    <property type="entry name" value="PROTEIN MID1-COMPLEMENTING ACTIVITY 1"/>
    <property type="match status" value="1"/>
</dbReference>
<dbReference type="CDD" id="cd21037">
    <property type="entry name" value="MLKL_NTD"/>
    <property type="match status" value="1"/>
</dbReference>
<accession>A0AAD8KZG5</accession>
<keyword evidence="4" id="KW-0472">Membrane</keyword>
<evidence type="ECO:0000259" key="6">
    <source>
        <dbReference type="Pfam" id="PF19584"/>
    </source>
</evidence>
<name>A0AAD8KZG5_TARER</name>
<dbReference type="Proteomes" id="UP001229421">
    <property type="component" value="Unassembled WGS sequence"/>
</dbReference>
<feature type="region of interest" description="Disordered" evidence="5">
    <location>
        <begin position="450"/>
        <end position="473"/>
    </location>
</feature>
<dbReference type="InterPro" id="IPR006461">
    <property type="entry name" value="PLAC_motif_containing"/>
</dbReference>
<dbReference type="InterPro" id="IPR059179">
    <property type="entry name" value="MLKL-like_MCAfunc"/>
</dbReference>
<dbReference type="PANTHER" id="PTHR46604:SF17">
    <property type="entry name" value="MCAFUNC DOMAIN-CONTAINING PROTEIN"/>
    <property type="match status" value="1"/>
</dbReference>
<dbReference type="Gene3D" id="1.20.930.20">
    <property type="entry name" value="Adaptor protein Cbl, N-terminal domain"/>
    <property type="match status" value="1"/>
</dbReference>
<dbReference type="GO" id="GO:0016020">
    <property type="term" value="C:membrane"/>
    <property type="evidence" value="ECO:0007669"/>
    <property type="project" value="UniProtKB-SubCell"/>
</dbReference>
<dbReference type="InterPro" id="IPR045766">
    <property type="entry name" value="MCAfunc"/>
</dbReference>
<evidence type="ECO:0000313" key="8">
    <source>
        <dbReference type="Proteomes" id="UP001229421"/>
    </source>
</evidence>
<dbReference type="Pfam" id="PF04749">
    <property type="entry name" value="PLAC8"/>
    <property type="match status" value="1"/>
</dbReference>
<dbReference type="EMBL" id="JAUHHV010000002">
    <property type="protein sequence ID" value="KAK1432620.1"/>
    <property type="molecule type" value="Genomic_DNA"/>
</dbReference>
<evidence type="ECO:0000256" key="2">
    <source>
        <dbReference type="ARBA" id="ARBA00022692"/>
    </source>
</evidence>
<organism evidence="7 8">
    <name type="scientific">Tagetes erecta</name>
    <name type="common">African marigold</name>
    <dbReference type="NCBI Taxonomy" id="13708"/>
    <lineage>
        <taxon>Eukaryota</taxon>
        <taxon>Viridiplantae</taxon>
        <taxon>Streptophyta</taxon>
        <taxon>Embryophyta</taxon>
        <taxon>Tracheophyta</taxon>
        <taxon>Spermatophyta</taxon>
        <taxon>Magnoliopsida</taxon>
        <taxon>eudicotyledons</taxon>
        <taxon>Gunneridae</taxon>
        <taxon>Pentapetalae</taxon>
        <taxon>asterids</taxon>
        <taxon>campanulids</taxon>
        <taxon>Asterales</taxon>
        <taxon>Asteraceae</taxon>
        <taxon>Asteroideae</taxon>
        <taxon>Heliantheae alliance</taxon>
        <taxon>Tageteae</taxon>
        <taxon>Tagetes</taxon>
    </lineage>
</organism>
<dbReference type="FunFam" id="1.20.930.20:FF:000003">
    <property type="entry name" value="DNA mismatch repair protein MLH1"/>
    <property type="match status" value="1"/>
</dbReference>
<proteinExistence type="predicted"/>
<evidence type="ECO:0000256" key="4">
    <source>
        <dbReference type="ARBA" id="ARBA00023136"/>
    </source>
</evidence>
<dbReference type="InterPro" id="IPR036537">
    <property type="entry name" value="Adaptor_Cbl_N_dom_sf"/>
</dbReference>
<protein>
    <recommendedName>
        <fullName evidence="6">MCAfunc domain-containing protein</fullName>
    </recommendedName>
</protein>
<keyword evidence="3" id="KW-1133">Transmembrane helix</keyword>
<reference evidence="7" key="1">
    <citation type="journal article" date="2023" name="bioRxiv">
        <title>Improved chromosome-level genome assembly for marigold (Tagetes erecta).</title>
        <authorList>
            <person name="Jiang F."/>
            <person name="Yuan L."/>
            <person name="Wang S."/>
            <person name="Wang H."/>
            <person name="Xu D."/>
            <person name="Wang A."/>
            <person name="Fan W."/>
        </authorList>
    </citation>
    <scope>NUCLEOTIDE SEQUENCE</scope>
    <source>
        <strain evidence="7">WSJ</strain>
        <tissue evidence="7">Leaf</tissue>
    </source>
</reference>
<dbReference type="GO" id="GO:0005262">
    <property type="term" value="F:calcium channel activity"/>
    <property type="evidence" value="ECO:0007669"/>
    <property type="project" value="UniProtKB-ARBA"/>
</dbReference>
<feature type="region of interest" description="Disordered" evidence="5">
    <location>
        <begin position="367"/>
        <end position="407"/>
    </location>
</feature>
<gene>
    <name evidence="7" type="ORF">QVD17_09518</name>
</gene>
<evidence type="ECO:0000256" key="3">
    <source>
        <dbReference type="ARBA" id="ARBA00022989"/>
    </source>
</evidence>
<evidence type="ECO:0000256" key="1">
    <source>
        <dbReference type="ARBA" id="ARBA00004167"/>
    </source>
</evidence>
<dbReference type="Pfam" id="PF19584">
    <property type="entry name" value="MCAfunc"/>
    <property type="match status" value="1"/>
</dbReference>
<keyword evidence="2" id="KW-0812">Transmembrane</keyword>
<dbReference type="GO" id="GO:0007166">
    <property type="term" value="P:cell surface receptor signaling pathway"/>
    <property type="evidence" value="ECO:0007669"/>
    <property type="project" value="InterPro"/>
</dbReference>
<keyword evidence="8" id="KW-1185">Reference proteome</keyword>
<feature type="domain" description="MCAfunc" evidence="6">
    <location>
        <begin position="25"/>
        <end position="166"/>
    </location>
</feature>
<dbReference type="NCBIfam" id="TIGR01571">
    <property type="entry name" value="A_thal_Cys_rich"/>
    <property type="match status" value="1"/>
</dbReference>
<sequence length="606" mass="70776">MATAWDHLGEIANVAQLTGIDAVRLIGMIVKAATTARLHKNNCRQFAMHLRLIGNLLEQLKISELKKYPETREPLEQLEDALRRSYILVNGCQFRSYLYLLAMGWTIEYQFRKAQDEIDRYLKIIPLITLVDNSRVRERVEYIEMDRHEYTLDDEDRKVQEVIMNPDPSKTDVAILRRSFSYSYPNLPFNEVIIQENEKLDYELQNSQSYLDADESEIIHNLMEIAQVFASNSQYEEDMPYYPYISSNQEHENSNDLQIIVHSASNFQHEKDMPYYPYVSNNQEHEYSNDLQIVVHSASNSQCEKDMPYYPYVSEYQEHESSKDLQMIVHPASNSQYEEDMLYYPYASRYLEHENSNDLQIVVHSASNSQHEKDMSYYPDASSNQEHENNNDRQITFQSTSKSQREKDMSYYPSIIKNQENRNDLQLVVHSASKFKCEKDMSDYPNVSRIQEHENSNRALRRTSTTSSRRDLLSSRRIHRHEEWHSGPLGCFSEPMMCLKTLLFPCGTLSKIATVATNRHMNSADACNELMAYSLIASCCCYTCCIRRKLRNALNIKGGWCNDFILHFCCCYCALVQELRELEARGIHGPQRTKTSPPSCQYMESY</sequence>
<comment type="caution">
    <text evidence="7">The sequence shown here is derived from an EMBL/GenBank/DDBJ whole genome shotgun (WGS) entry which is preliminary data.</text>
</comment>
<feature type="compositionally biased region" description="Polar residues" evidence="5">
    <location>
        <begin position="392"/>
        <end position="402"/>
    </location>
</feature>
<evidence type="ECO:0000256" key="5">
    <source>
        <dbReference type="SAM" id="MobiDB-lite"/>
    </source>
</evidence>
<comment type="subcellular location">
    <subcellularLocation>
        <location evidence="1">Membrane</location>
        <topology evidence="1">Single-pass membrane protein</topology>
    </subcellularLocation>
</comment>
<dbReference type="AlphaFoldDB" id="A0AAD8KZG5"/>